<dbReference type="GO" id="GO:0022625">
    <property type="term" value="C:cytosolic large ribosomal subunit"/>
    <property type="evidence" value="ECO:0007669"/>
    <property type="project" value="TreeGrafter"/>
</dbReference>
<feature type="compositionally biased region" description="Polar residues" evidence="6">
    <location>
        <begin position="1"/>
        <end position="12"/>
    </location>
</feature>
<dbReference type="InterPro" id="IPR020057">
    <property type="entry name" value="Ribosomal_bL25_b-dom"/>
</dbReference>
<dbReference type="InterPro" id="IPR011035">
    <property type="entry name" value="Ribosomal_bL25/Gln-tRNA_synth"/>
</dbReference>
<accession>A0A1H6F6B6</accession>
<dbReference type="InterPro" id="IPR037121">
    <property type="entry name" value="Ribosomal_bL25_C"/>
</dbReference>
<dbReference type="RefSeq" id="WP_103918597.1">
    <property type="nucleotide sequence ID" value="NZ_FMSV02000059.1"/>
</dbReference>
<dbReference type="HAMAP" id="MF_01336">
    <property type="entry name" value="Ribosomal_bL25"/>
    <property type="match status" value="1"/>
</dbReference>
<dbReference type="InterPro" id="IPR001021">
    <property type="entry name" value="Ribosomal_bL25_long"/>
</dbReference>
<dbReference type="AlphaFoldDB" id="A0A1H6F6B6"/>
<dbReference type="NCBIfam" id="NF004612">
    <property type="entry name" value="PRK05943.1"/>
    <property type="match status" value="1"/>
</dbReference>
<dbReference type="NCBIfam" id="NF004130">
    <property type="entry name" value="PRK05618.1-5"/>
    <property type="match status" value="1"/>
</dbReference>
<evidence type="ECO:0000256" key="5">
    <source>
        <dbReference type="HAMAP-Rule" id="MF_01334"/>
    </source>
</evidence>
<dbReference type="GO" id="GO:0008097">
    <property type="term" value="F:5S rRNA binding"/>
    <property type="evidence" value="ECO:0007669"/>
    <property type="project" value="InterPro"/>
</dbReference>
<evidence type="ECO:0000256" key="4">
    <source>
        <dbReference type="ARBA" id="ARBA00023274"/>
    </source>
</evidence>
<dbReference type="PANTHER" id="PTHR33284">
    <property type="entry name" value="RIBOSOMAL PROTEIN L25/GLN-TRNA SYNTHETASE, ANTI-CODON-BINDING DOMAIN-CONTAINING PROTEIN"/>
    <property type="match status" value="1"/>
</dbReference>
<dbReference type="Pfam" id="PF14693">
    <property type="entry name" value="Ribosomal_TL5_C"/>
    <property type="match status" value="1"/>
</dbReference>
<dbReference type="GO" id="GO:0003735">
    <property type="term" value="F:structural constituent of ribosome"/>
    <property type="evidence" value="ECO:0007669"/>
    <property type="project" value="InterPro"/>
</dbReference>
<sequence length="211" mass="23214">MSQFEVSAQARDTQGKGASRRLRHSGEIPAIVYGGNKEPANIMLKHTEILHHLDHEAFYSHILDLKIGDQVEQAVLKDVQRHPSRVQILHVDFLRVSSDHALQMLIPLHFINEDVCEGVKQGGGVVSHQVSEVEITCLPKDLPEYIEVDVTEVQLGQTLHLSDLVLPEGVTISALVHGTEYDSPVVTVHKGRGGDEDEIEEAGEESGEAEA</sequence>
<dbReference type="SUPFAM" id="SSF50715">
    <property type="entry name" value="Ribosomal protein L25-like"/>
    <property type="match status" value="1"/>
</dbReference>
<protein>
    <recommendedName>
        <fullName evidence="5">Large ribosomal subunit protein bL25</fullName>
    </recommendedName>
    <alternativeName>
        <fullName evidence="5">General stress protein CTC</fullName>
    </alternativeName>
</protein>
<reference evidence="9 10" key="1">
    <citation type="submission" date="2016-10" db="EMBL/GenBank/DDBJ databases">
        <authorList>
            <person name="de Groot N.N."/>
        </authorList>
    </citation>
    <scope>NUCLEOTIDE SEQUENCE [LARGE SCALE GENOMIC DNA]</scope>
    <source>
        <strain evidence="9">MBHS1</strain>
    </source>
</reference>
<dbReference type="Proteomes" id="UP000236724">
    <property type="component" value="Unassembled WGS sequence"/>
</dbReference>
<feature type="domain" description="Large ribosomal subunit protein bL25 beta" evidence="8">
    <location>
        <begin position="103"/>
        <end position="190"/>
    </location>
</feature>
<evidence type="ECO:0000259" key="8">
    <source>
        <dbReference type="Pfam" id="PF14693"/>
    </source>
</evidence>
<comment type="function">
    <text evidence="5">This is one of the proteins that binds to the 5S RNA in the ribosome where it forms part of the central protuberance.</text>
</comment>
<dbReference type="CDD" id="cd00495">
    <property type="entry name" value="Ribosomal_L25_TL5_CTC"/>
    <property type="match status" value="1"/>
</dbReference>
<dbReference type="EMBL" id="FMSV02000059">
    <property type="protein sequence ID" value="SEH04544.1"/>
    <property type="molecule type" value="Genomic_DNA"/>
</dbReference>
<evidence type="ECO:0000313" key="10">
    <source>
        <dbReference type="Proteomes" id="UP000236724"/>
    </source>
</evidence>
<feature type="region of interest" description="Disordered" evidence="6">
    <location>
        <begin position="1"/>
        <end position="21"/>
    </location>
</feature>
<dbReference type="PANTHER" id="PTHR33284:SF1">
    <property type="entry name" value="RIBOSOMAL PROTEIN L25_GLN-TRNA SYNTHETASE, ANTI-CODON-BINDING DOMAIN-CONTAINING PROTEIN"/>
    <property type="match status" value="1"/>
</dbReference>
<dbReference type="InterPro" id="IPR029751">
    <property type="entry name" value="Ribosomal_L25_dom"/>
</dbReference>
<organism evidence="9 10">
    <name type="scientific">Candidatus Venteria ishoeyi</name>
    <dbReference type="NCBI Taxonomy" id="1899563"/>
    <lineage>
        <taxon>Bacteria</taxon>
        <taxon>Pseudomonadati</taxon>
        <taxon>Pseudomonadota</taxon>
        <taxon>Gammaproteobacteria</taxon>
        <taxon>Thiotrichales</taxon>
        <taxon>Thiotrichaceae</taxon>
        <taxon>Venteria</taxon>
    </lineage>
</organism>
<dbReference type="Pfam" id="PF01386">
    <property type="entry name" value="Ribosomal_L25p"/>
    <property type="match status" value="1"/>
</dbReference>
<dbReference type="NCBIfam" id="TIGR00731">
    <property type="entry name" value="bL25_bact_ctc"/>
    <property type="match status" value="1"/>
</dbReference>
<comment type="similarity">
    <text evidence="5">Belongs to the bacterial ribosomal protein bL25 family. CTC subfamily.</text>
</comment>
<dbReference type="InterPro" id="IPR020930">
    <property type="entry name" value="Ribosomal_uL5_bac-type"/>
</dbReference>
<name>A0A1H6F6B6_9GAMM</name>
<evidence type="ECO:0000256" key="1">
    <source>
        <dbReference type="ARBA" id="ARBA00022730"/>
    </source>
</evidence>
<dbReference type="HAMAP" id="MF_01334">
    <property type="entry name" value="Ribosomal_bL25_CTC"/>
    <property type="match status" value="1"/>
</dbReference>
<evidence type="ECO:0000259" key="7">
    <source>
        <dbReference type="Pfam" id="PF01386"/>
    </source>
</evidence>
<keyword evidence="2 5" id="KW-0694">RNA-binding</keyword>
<keyword evidence="10" id="KW-1185">Reference proteome</keyword>
<feature type="domain" description="Large ribosomal subunit protein bL25 L25" evidence="7">
    <location>
        <begin position="7"/>
        <end position="93"/>
    </location>
</feature>
<dbReference type="InterPro" id="IPR020056">
    <property type="entry name" value="Rbsml_bL25/Gln-tRNA_synth_N"/>
</dbReference>
<evidence type="ECO:0000256" key="3">
    <source>
        <dbReference type="ARBA" id="ARBA00022980"/>
    </source>
</evidence>
<dbReference type="OrthoDB" id="9806411at2"/>
<feature type="region of interest" description="Disordered" evidence="6">
    <location>
        <begin position="189"/>
        <end position="211"/>
    </location>
</feature>
<dbReference type="GO" id="GO:0006412">
    <property type="term" value="P:translation"/>
    <property type="evidence" value="ECO:0007669"/>
    <property type="project" value="UniProtKB-UniRule"/>
</dbReference>
<keyword evidence="4 5" id="KW-0687">Ribonucleoprotein</keyword>
<evidence type="ECO:0000313" key="9">
    <source>
        <dbReference type="EMBL" id="SEH04544.1"/>
    </source>
</evidence>
<proteinExistence type="inferred from homology"/>
<gene>
    <name evidence="5 9" type="primary">rplY</name>
    <name evidence="5" type="synonym">ctc</name>
    <name evidence="9" type="ORF">MBHS_00391</name>
</gene>
<dbReference type="NCBIfam" id="NF004128">
    <property type="entry name" value="PRK05618.1-2"/>
    <property type="match status" value="1"/>
</dbReference>
<dbReference type="Gene3D" id="2.40.240.10">
    <property type="entry name" value="Ribosomal Protein L25, Chain P"/>
    <property type="match status" value="1"/>
</dbReference>
<evidence type="ECO:0000256" key="2">
    <source>
        <dbReference type="ARBA" id="ARBA00022884"/>
    </source>
</evidence>
<comment type="subunit">
    <text evidence="5">Part of the 50S ribosomal subunit; part of the 5S rRNA/L5/L18/L25 subcomplex. Contacts the 5S rRNA. Binds to the 5S rRNA independently of L5 and L18.</text>
</comment>
<dbReference type="InterPro" id="IPR020055">
    <property type="entry name" value="Ribosomal_bL25_short"/>
</dbReference>
<keyword evidence="1 5" id="KW-0699">rRNA-binding</keyword>
<feature type="compositionally biased region" description="Acidic residues" evidence="6">
    <location>
        <begin position="195"/>
        <end position="211"/>
    </location>
</feature>
<keyword evidence="3 5" id="KW-0689">Ribosomal protein</keyword>
<dbReference type="Gene3D" id="2.170.120.20">
    <property type="entry name" value="Ribosomal protein L25, beta domain"/>
    <property type="match status" value="1"/>
</dbReference>
<evidence type="ECO:0000256" key="6">
    <source>
        <dbReference type="SAM" id="MobiDB-lite"/>
    </source>
</evidence>